<dbReference type="KEGG" id="lnu:N7U66_02340"/>
<keyword evidence="1" id="KW-0732">Signal</keyword>
<accession>A0A9E8MWC6</accession>
<reference evidence="2" key="1">
    <citation type="submission" date="2022-11" db="EMBL/GenBank/DDBJ databases">
        <title>Lacinutrix neustonica HL-RS19T sp. nov., isolated from the surface microlayer sample of brackish Lake Shihwa.</title>
        <authorList>
            <person name="Choi J.Y."/>
            <person name="Hwang C.Y."/>
        </authorList>
    </citation>
    <scope>NUCLEOTIDE SEQUENCE</scope>
    <source>
        <strain evidence="2">HL-RS19</strain>
    </source>
</reference>
<gene>
    <name evidence="2" type="ORF">N7U66_02340</name>
</gene>
<evidence type="ECO:0000256" key="1">
    <source>
        <dbReference type="SAM" id="SignalP"/>
    </source>
</evidence>
<keyword evidence="3" id="KW-1185">Reference proteome</keyword>
<sequence length="577" mass="66222">MARIIMKKTTIILFAFLVSFVSNGQAEKSTVNLNELLLIPNEYTTLHTTTDFALVGEYLYYKLFVFSENKPSAISKVGYVELIDSDNNLIIKQTLAIKNHSANHHIFIPSQLRTGNYKLIAYTNWSKNNSIKGGYVKDINIINPFSSVNQTLSESAETIAITKANTLNLEQHDNGNITLNISKKNYTNREALAVDVLVNDKIKNGNYSLSIKKLDSVSVEYKTSQNYTTLDTSNIVFFPEMRGKLLVGKITNTTQPLDIENKNIALSIVSKNPIFKMSKTNAQGQFFFNIDHLLTYEEMTIQLVEDNNDDFKIELIEPKKTNYKALTFKNLGISKDLKRIIEQRSIKSQIENAYFENKQDSIMKTIERDPFYYNTAKKYVLDDYTRFKTVRETFIEVIPEAGLRKEGDDYQIIVHADNASRENNSITNLKPLIVVDGMIVQNNNDLIDFNPKKIESISIVQGDYVYGANLYQGVIGVTTFLQDFKTSINGEFIINTNITISESNKMNYQPQYQNQEQYKHIPDYRNQLLWIPNITLNSKNETFKTYTSDDHGTYEIRFEGYTKDGEYVLSNTYFEVK</sequence>
<evidence type="ECO:0000313" key="2">
    <source>
        <dbReference type="EMBL" id="WAC02561.1"/>
    </source>
</evidence>
<evidence type="ECO:0008006" key="4">
    <source>
        <dbReference type="Google" id="ProtNLM"/>
    </source>
</evidence>
<feature type="signal peptide" evidence="1">
    <location>
        <begin position="1"/>
        <end position="24"/>
    </location>
</feature>
<protein>
    <recommendedName>
        <fullName evidence="4">Macroglobulin domain-containing protein</fullName>
    </recommendedName>
</protein>
<dbReference type="Proteomes" id="UP001164705">
    <property type="component" value="Chromosome"/>
</dbReference>
<feature type="chain" id="PRO_5039623091" description="Macroglobulin domain-containing protein" evidence="1">
    <location>
        <begin position="25"/>
        <end position="577"/>
    </location>
</feature>
<dbReference type="RefSeq" id="WP_267677158.1">
    <property type="nucleotide sequence ID" value="NZ_CP113088.1"/>
</dbReference>
<name>A0A9E8MWC6_9FLAO</name>
<dbReference type="Gene3D" id="2.170.130.10">
    <property type="entry name" value="TonB-dependent receptor, plug domain"/>
    <property type="match status" value="1"/>
</dbReference>
<dbReference type="InterPro" id="IPR037066">
    <property type="entry name" value="Plug_dom_sf"/>
</dbReference>
<dbReference type="AlphaFoldDB" id="A0A9E8MWC6"/>
<evidence type="ECO:0000313" key="3">
    <source>
        <dbReference type="Proteomes" id="UP001164705"/>
    </source>
</evidence>
<proteinExistence type="predicted"/>
<organism evidence="2 3">
    <name type="scientific">Lacinutrix neustonica</name>
    <dbReference type="NCBI Taxonomy" id="2980107"/>
    <lineage>
        <taxon>Bacteria</taxon>
        <taxon>Pseudomonadati</taxon>
        <taxon>Bacteroidota</taxon>
        <taxon>Flavobacteriia</taxon>
        <taxon>Flavobacteriales</taxon>
        <taxon>Flavobacteriaceae</taxon>
        <taxon>Lacinutrix</taxon>
    </lineage>
</organism>
<dbReference type="EMBL" id="CP113088">
    <property type="protein sequence ID" value="WAC02561.1"/>
    <property type="molecule type" value="Genomic_DNA"/>
</dbReference>